<keyword evidence="6 9" id="KW-0663">Pyridoxal phosphate</keyword>
<evidence type="ECO:0000256" key="4">
    <source>
        <dbReference type="ARBA" id="ARBA00022576"/>
    </source>
</evidence>
<evidence type="ECO:0000256" key="7">
    <source>
        <dbReference type="ARBA" id="ARBA00030921"/>
    </source>
</evidence>
<name>A0A075GBC2_9EURY</name>
<evidence type="ECO:0000256" key="2">
    <source>
        <dbReference type="ARBA" id="ARBA00008954"/>
    </source>
</evidence>
<dbReference type="SUPFAM" id="SSF53383">
    <property type="entry name" value="PLP-dependent transferases"/>
    <property type="match status" value="1"/>
</dbReference>
<evidence type="ECO:0000256" key="9">
    <source>
        <dbReference type="RuleBase" id="RU003560"/>
    </source>
</evidence>
<evidence type="ECO:0000256" key="3">
    <source>
        <dbReference type="ARBA" id="ARBA00013071"/>
    </source>
</evidence>
<evidence type="ECO:0000256" key="6">
    <source>
        <dbReference type="ARBA" id="ARBA00022898"/>
    </source>
</evidence>
<gene>
    <name evidence="10" type="primary">lat</name>
</gene>
<comment type="similarity">
    <text evidence="2 9">Belongs to the class-III pyridoxal-phosphate-dependent aminotransferase family.</text>
</comment>
<evidence type="ECO:0000256" key="1">
    <source>
        <dbReference type="ARBA" id="ARBA00001933"/>
    </source>
</evidence>
<dbReference type="AlphaFoldDB" id="A0A075GBC2"/>
<dbReference type="InterPro" id="IPR017657">
    <property type="entry name" value="L-lysine_6-transaminase"/>
</dbReference>
<dbReference type="InterPro" id="IPR005814">
    <property type="entry name" value="Aminotrans_3"/>
</dbReference>
<dbReference type="PANTHER" id="PTHR43206">
    <property type="entry name" value="AMINOTRANSFERASE"/>
    <property type="match status" value="1"/>
</dbReference>
<dbReference type="InterPro" id="IPR015422">
    <property type="entry name" value="PyrdxlP-dep_Trfase_small"/>
</dbReference>
<evidence type="ECO:0000256" key="8">
    <source>
        <dbReference type="ARBA" id="ARBA00050040"/>
    </source>
</evidence>
<dbReference type="GO" id="GO:0045484">
    <property type="term" value="F:L-lysine 6-transaminase activity"/>
    <property type="evidence" value="ECO:0007669"/>
    <property type="project" value="UniProtKB-EC"/>
</dbReference>
<evidence type="ECO:0000313" key="10">
    <source>
        <dbReference type="EMBL" id="AIE98947.1"/>
    </source>
</evidence>
<dbReference type="InterPro" id="IPR015421">
    <property type="entry name" value="PyrdxlP-dep_Trfase_major"/>
</dbReference>
<accession>A0A075GBC2</accession>
<dbReference type="CDD" id="cd00610">
    <property type="entry name" value="OAT_like"/>
    <property type="match status" value="1"/>
</dbReference>
<dbReference type="Pfam" id="PF00202">
    <property type="entry name" value="Aminotran_3"/>
    <property type="match status" value="1"/>
</dbReference>
<sequence length="445" mass="48803">MTECTPDSVHSTLSKHILADGYEFVVDLDRSKGSRLYDSRADRDILDMFSCFASLPIGWNHPKLVAMESRLGRIAVNNITNSDLYSTEMAEAIDTIGRLAKPDHMSHMFFIAGGALGVENSLKAAMDWKQQDRNRKGLAGDDSSPMVSIAHLDEAFHGRTGYTMSLTNTDPTKTDRYAKFNWPRIPNPKIHFPLDESESARLDRAEAEAIDSLHLAAEANPDQIAGVIIEPIQGEGGDNHFRPQFLQALEKATHDIGALFIVDEVQTGVGGTGKMWAYEHYGIKPDLLAFGKKMQICGIMGGAPITDNEDNVFETSSRINSTWGGNLVDMVRGAACLEVIEEEDLLSNATKVGSDLLKGLKELGQRHDIISNVRGKGLFAAFTLPNKAMRDTFRMQALDDGLLALNSGFDSIRLRPCLNLSADEADEALAIFENTTKSIESLQVA</sequence>
<keyword evidence="4 10" id="KW-0032">Aminotransferase</keyword>
<dbReference type="GO" id="GO:0009450">
    <property type="term" value="P:gamma-aminobutyric acid catabolic process"/>
    <property type="evidence" value="ECO:0007669"/>
    <property type="project" value="TreeGrafter"/>
</dbReference>
<dbReference type="GO" id="GO:0030170">
    <property type="term" value="F:pyridoxal phosphate binding"/>
    <property type="evidence" value="ECO:0007669"/>
    <property type="project" value="InterPro"/>
</dbReference>
<protein>
    <recommendedName>
        <fullName evidence="8">L-lysine-epsilon aminotransferase</fullName>
        <ecNumber evidence="3">2.6.1.36</ecNumber>
    </recommendedName>
    <alternativeName>
        <fullName evidence="7">Lysine 6-aminotransferase</fullName>
    </alternativeName>
</protein>
<comment type="cofactor">
    <cofactor evidence="1">
        <name>pyridoxal 5'-phosphate</name>
        <dbReference type="ChEBI" id="CHEBI:597326"/>
    </cofactor>
</comment>
<evidence type="ECO:0000256" key="5">
    <source>
        <dbReference type="ARBA" id="ARBA00022679"/>
    </source>
</evidence>
<dbReference type="GO" id="GO:0017000">
    <property type="term" value="P:antibiotic biosynthetic process"/>
    <property type="evidence" value="ECO:0007669"/>
    <property type="project" value="InterPro"/>
</dbReference>
<proteinExistence type="inferred from homology"/>
<dbReference type="PANTHER" id="PTHR43206:SF2">
    <property type="entry name" value="4-AMINOBUTYRATE AMINOTRANSFERASE GABT"/>
    <property type="match status" value="1"/>
</dbReference>
<dbReference type="EMBL" id="KF900550">
    <property type="protein sequence ID" value="AIE98947.1"/>
    <property type="molecule type" value="Genomic_DNA"/>
</dbReference>
<dbReference type="PIRSF" id="PIRSF000521">
    <property type="entry name" value="Transaminase_4ab_Lys_Orn"/>
    <property type="match status" value="1"/>
</dbReference>
<keyword evidence="5 10" id="KW-0808">Transferase</keyword>
<reference evidence="10" key="1">
    <citation type="journal article" date="2014" name="Genome Biol. Evol.">
        <title>Pangenome evidence for extensive interdomain horizontal transfer affecting lineage core and shell genes in uncultured planktonic thaumarchaeota and euryarchaeota.</title>
        <authorList>
            <person name="Deschamps P."/>
            <person name="Zivanovic Y."/>
            <person name="Moreira D."/>
            <person name="Rodriguez-Valera F."/>
            <person name="Lopez-Garcia P."/>
        </authorList>
    </citation>
    <scope>NUCLEOTIDE SEQUENCE</scope>
</reference>
<dbReference type="NCBIfam" id="TIGR03251">
    <property type="entry name" value="LAT_fam"/>
    <property type="match status" value="1"/>
</dbReference>
<dbReference type="EC" id="2.6.1.36" evidence="3"/>
<organism evidence="10">
    <name type="scientific">uncultured marine group II/III euryarchaeote KM3_102_D05</name>
    <dbReference type="NCBI Taxonomy" id="1457845"/>
    <lineage>
        <taxon>Archaea</taxon>
        <taxon>Methanobacteriati</taxon>
        <taxon>Methanobacteriota</taxon>
        <taxon>environmental samples</taxon>
    </lineage>
</organism>
<dbReference type="Gene3D" id="3.40.640.10">
    <property type="entry name" value="Type I PLP-dependent aspartate aminotransferase-like (Major domain)"/>
    <property type="match status" value="1"/>
</dbReference>
<dbReference type="Gene3D" id="3.90.1150.10">
    <property type="entry name" value="Aspartate Aminotransferase, domain 1"/>
    <property type="match status" value="1"/>
</dbReference>
<dbReference type="InterPro" id="IPR015424">
    <property type="entry name" value="PyrdxlP-dep_Trfase"/>
</dbReference>